<organism evidence="1 2">
    <name type="scientific">Arabidopsis thaliana</name>
    <name type="common">Mouse-ear cress</name>
    <dbReference type="NCBI Taxonomy" id="3702"/>
    <lineage>
        <taxon>Eukaryota</taxon>
        <taxon>Viridiplantae</taxon>
        <taxon>Streptophyta</taxon>
        <taxon>Embryophyta</taxon>
        <taxon>Tracheophyta</taxon>
        <taxon>Spermatophyta</taxon>
        <taxon>Magnoliopsida</taxon>
        <taxon>eudicotyledons</taxon>
        <taxon>Gunneridae</taxon>
        <taxon>Pentapetalae</taxon>
        <taxon>rosids</taxon>
        <taxon>malvids</taxon>
        <taxon>Brassicales</taxon>
        <taxon>Brassicaceae</taxon>
        <taxon>Camelineae</taxon>
        <taxon>Arabidopsis</taxon>
    </lineage>
</organism>
<comment type="caution">
    <text evidence="1">The sequence shown here is derived from an EMBL/GenBank/DDBJ whole genome shotgun (WGS) entry which is preliminary data.</text>
</comment>
<accession>A0A178USF4</accession>
<reference evidence="2" key="1">
    <citation type="journal article" date="2016" name="Proc. Natl. Acad. Sci. U.S.A.">
        <title>Chromosome-level assembly of Arabidopsis thaliana Ler reveals the extent of translocation and inversion polymorphisms.</title>
        <authorList>
            <person name="Zapata L."/>
            <person name="Ding J."/>
            <person name="Willing E.M."/>
            <person name="Hartwig B."/>
            <person name="Bezdan D."/>
            <person name="Jiao W.B."/>
            <person name="Patel V."/>
            <person name="Velikkakam James G."/>
            <person name="Koornneef M."/>
            <person name="Ossowski S."/>
            <person name="Schneeberger K."/>
        </authorList>
    </citation>
    <scope>NUCLEOTIDE SEQUENCE [LARGE SCALE GENOMIC DNA]</scope>
    <source>
        <strain evidence="2">cv. Landsberg erecta</strain>
    </source>
</reference>
<evidence type="ECO:0000313" key="1">
    <source>
        <dbReference type="EMBL" id="OAO96565.1"/>
    </source>
</evidence>
<dbReference type="Proteomes" id="UP000078284">
    <property type="component" value="Chromosome 4"/>
</dbReference>
<proteinExistence type="predicted"/>
<evidence type="ECO:0000313" key="2">
    <source>
        <dbReference type="Proteomes" id="UP000078284"/>
    </source>
</evidence>
<name>A0A178USF4_ARATH</name>
<dbReference type="AlphaFoldDB" id="A0A178USF4"/>
<protein>
    <submittedName>
        <fullName evidence="1">SNOR37-2</fullName>
    </submittedName>
</protein>
<gene>
    <name evidence="1" type="ordered locus">AXX17_At4g17720</name>
</gene>
<sequence length="58" mass="6840">MLKLVIFKVFGKEICDVLVLWDVEGVEYGDDTRVLWTRVSDLGFFSQKLKINPWLSEY</sequence>
<dbReference type="EMBL" id="LUHQ01000004">
    <property type="protein sequence ID" value="OAO96565.1"/>
    <property type="molecule type" value="Genomic_DNA"/>
</dbReference>